<accession>A0ACD3RXQ6</accession>
<evidence type="ECO:0000313" key="1">
    <source>
        <dbReference type="EMBL" id="TMS23719.1"/>
    </source>
</evidence>
<sequence length="127" mass="13780">MGTWRGLRVAFVLGSLFMILLIIVYWDDVGGFNLYPLQEHRHESPHSDTSLLVTTGPSPPTSFSRAQTSSSFNVLTTVSGKTQVSDETGGAAEDHAEEEKGRDKQEPMKEGNKGECGEGVESCCCGR</sequence>
<reference evidence="1" key="1">
    <citation type="submission" date="2018-11" db="EMBL/GenBank/DDBJ databases">
        <title>The sequence and de novo assembly of Larimichthys crocea genome using PacBio and Hi-C technologies.</title>
        <authorList>
            <person name="Xu P."/>
            <person name="Chen B."/>
            <person name="Zhou Z."/>
            <person name="Ke Q."/>
            <person name="Wu Y."/>
            <person name="Bai H."/>
            <person name="Pu F."/>
        </authorList>
    </citation>
    <scope>NUCLEOTIDE SEQUENCE</scope>
    <source>
        <tissue evidence="1">Muscle</tissue>
    </source>
</reference>
<organism evidence="1 2">
    <name type="scientific">Larimichthys crocea</name>
    <name type="common">Large yellow croaker</name>
    <name type="synonym">Pseudosciaena crocea</name>
    <dbReference type="NCBI Taxonomy" id="215358"/>
    <lineage>
        <taxon>Eukaryota</taxon>
        <taxon>Metazoa</taxon>
        <taxon>Chordata</taxon>
        <taxon>Craniata</taxon>
        <taxon>Vertebrata</taxon>
        <taxon>Euteleostomi</taxon>
        <taxon>Actinopterygii</taxon>
        <taxon>Neopterygii</taxon>
        <taxon>Teleostei</taxon>
        <taxon>Neoteleostei</taxon>
        <taxon>Acanthomorphata</taxon>
        <taxon>Eupercaria</taxon>
        <taxon>Sciaenidae</taxon>
        <taxon>Larimichthys</taxon>
    </lineage>
</organism>
<keyword evidence="2" id="KW-1185">Reference proteome</keyword>
<proteinExistence type="predicted"/>
<dbReference type="Proteomes" id="UP000793456">
    <property type="component" value="Chromosome I"/>
</dbReference>
<gene>
    <name evidence="1" type="ORF">E3U43_009025</name>
</gene>
<name>A0ACD3RXQ6_LARCR</name>
<comment type="caution">
    <text evidence="1">The sequence shown here is derived from an EMBL/GenBank/DDBJ whole genome shotgun (WGS) entry which is preliminary data.</text>
</comment>
<protein>
    <submittedName>
        <fullName evidence="1">Uncharacterized protein</fullName>
    </submittedName>
</protein>
<evidence type="ECO:0000313" key="2">
    <source>
        <dbReference type="Proteomes" id="UP000793456"/>
    </source>
</evidence>
<dbReference type="EMBL" id="CM011674">
    <property type="protein sequence ID" value="TMS23719.1"/>
    <property type="molecule type" value="Genomic_DNA"/>
</dbReference>